<accession>A0A9X4RPP6</accession>
<proteinExistence type="predicted"/>
<reference evidence="1" key="2">
    <citation type="submission" date="2022-10" db="EMBL/GenBank/DDBJ databases">
        <authorList>
            <person name="Aronson H.S."/>
        </authorList>
    </citation>
    <scope>NUCLEOTIDE SEQUENCE</scope>
    <source>
        <strain evidence="1">RS19-109</strain>
    </source>
</reference>
<keyword evidence="2" id="KW-1185">Reference proteome</keyword>
<evidence type="ECO:0000313" key="1">
    <source>
        <dbReference type="EMBL" id="MDG4475432.1"/>
    </source>
</evidence>
<organism evidence="1 2">
    <name type="scientific">Thiovibrio frasassiensis</name>
    <dbReference type="NCBI Taxonomy" id="2984131"/>
    <lineage>
        <taxon>Bacteria</taxon>
        <taxon>Pseudomonadati</taxon>
        <taxon>Thermodesulfobacteriota</taxon>
        <taxon>Desulfobulbia</taxon>
        <taxon>Desulfobulbales</taxon>
        <taxon>Thiovibrionaceae</taxon>
        <taxon>Thiovibrio</taxon>
    </lineage>
</organism>
<dbReference type="Proteomes" id="UP001154240">
    <property type="component" value="Unassembled WGS sequence"/>
</dbReference>
<evidence type="ECO:0000313" key="2">
    <source>
        <dbReference type="Proteomes" id="UP001154240"/>
    </source>
</evidence>
<dbReference type="RefSeq" id="WP_307632404.1">
    <property type="nucleotide sequence ID" value="NZ_JAPHEH010000001.1"/>
</dbReference>
<gene>
    <name evidence="1" type="ORF">OLX77_04575</name>
</gene>
<protein>
    <submittedName>
        <fullName evidence="1">Uncharacterized protein</fullName>
    </submittedName>
</protein>
<sequence length="288" mass="28906">MGALAEDKQAHRKDGVELPFKVKTATTIFGGSNACIGADGYAVPGADTAGLIFQGVATSQVVNAGASGAKTVVLRRRGVFLMELATPITIANVGDNVFLADDQLVDLTANVINNIYCGIIAEYVDTTHAWIDIDPAIQHAAVATHIADAAGAHAASAISLADAGQLTASATVEAVVAEILVKCPVTIADPGNAGAIPVTRSGNCAITSAGAETRTLAIPGVAGIELALSMDVDGGDAVVTVASAINQAGNNTITLNDAGDTVVLKAVKKAGALIWRVVVNDGATLSTV</sequence>
<reference evidence="1" key="1">
    <citation type="journal article" date="2022" name="bioRxiv">
        <title>Thiovibrio frasassiensisgen. nov., sp. nov., an autotrophic, elemental sulfur disproportionating bacterium isolated from sulfidic karst sediment, and proposal of Thiovibrionaceae fam. nov.</title>
        <authorList>
            <person name="Aronson H."/>
            <person name="Thomas C."/>
            <person name="Bhattacharyya M."/>
            <person name="Eckstein S."/>
            <person name="Jensen S."/>
            <person name="Barco R."/>
            <person name="Macalady J."/>
            <person name="Amend J."/>
        </authorList>
    </citation>
    <scope>NUCLEOTIDE SEQUENCE</scope>
    <source>
        <strain evidence="1">RS19-109</strain>
    </source>
</reference>
<comment type="caution">
    <text evidence="1">The sequence shown here is derived from an EMBL/GenBank/DDBJ whole genome shotgun (WGS) entry which is preliminary data.</text>
</comment>
<dbReference type="EMBL" id="JAPHEH010000001">
    <property type="protein sequence ID" value="MDG4475432.1"/>
    <property type="molecule type" value="Genomic_DNA"/>
</dbReference>
<name>A0A9X4RPP6_9BACT</name>
<dbReference type="AlphaFoldDB" id="A0A9X4RPP6"/>